<keyword evidence="3" id="KW-1185">Reference proteome</keyword>
<reference evidence="2" key="1">
    <citation type="submission" date="2021-07" db="EMBL/GenBank/DDBJ databases">
        <authorList>
            <person name="Catto M.A."/>
            <person name="Jacobson A."/>
            <person name="Kennedy G."/>
            <person name="Labadie P."/>
            <person name="Hunt B.G."/>
            <person name="Srinivasan R."/>
        </authorList>
    </citation>
    <scope>NUCLEOTIDE SEQUENCE</scope>
    <source>
        <strain evidence="2">PL_HMW_Pooled</strain>
        <tissue evidence="2">Head</tissue>
    </source>
</reference>
<organism evidence="2 3">
    <name type="scientific">Frankliniella fusca</name>
    <dbReference type="NCBI Taxonomy" id="407009"/>
    <lineage>
        <taxon>Eukaryota</taxon>
        <taxon>Metazoa</taxon>
        <taxon>Ecdysozoa</taxon>
        <taxon>Arthropoda</taxon>
        <taxon>Hexapoda</taxon>
        <taxon>Insecta</taxon>
        <taxon>Pterygota</taxon>
        <taxon>Neoptera</taxon>
        <taxon>Paraneoptera</taxon>
        <taxon>Thysanoptera</taxon>
        <taxon>Terebrantia</taxon>
        <taxon>Thripoidea</taxon>
        <taxon>Thripidae</taxon>
        <taxon>Frankliniella</taxon>
    </lineage>
</organism>
<evidence type="ECO:0000313" key="2">
    <source>
        <dbReference type="EMBL" id="KAK3919538.1"/>
    </source>
</evidence>
<dbReference type="AlphaFoldDB" id="A0AAE1HEC0"/>
<accession>A0AAE1HEC0</accession>
<feature type="coiled-coil region" evidence="1">
    <location>
        <begin position="55"/>
        <end position="89"/>
    </location>
</feature>
<dbReference type="Proteomes" id="UP001219518">
    <property type="component" value="Unassembled WGS sequence"/>
</dbReference>
<evidence type="ECO:0000256" key="1">
    <source>
        <dbReference type="SAM" id="Coils"/>
    </source>
</evidence>
<dbReference type="EMBL" id="JAHWGI010000979">
    <property type="protein sequence ID" value="KAK3919538.1"/>
    <property type="molecule type" value="Genomic_DNA"/>
</dbReference>
<comment type="caution">
    <text evidence="2">The sequence shown here is derived from an EMBL/GenBank/DDBJ whole genome shotgun (WGS) entry which is preliminary data.</text>
</comment>
<protein>
    <submittedName>
        <fullName evidence="2">Fumarate hydratase class II</fullName>
    </submittedName>
</protein>
<sequence>MEVELGSVGMLESGEKHFENTFIHQSSNMSSSKAESVTPTAAHCAAPVEEEQDVMERLKREILYTSLMIAKLEAEAEQLDQKILELAAEMGILPK</sequence>
<keyword evidence="1" id="KW-0175">Coiled coil</keyword>
<evidence type="ECO:0000313" key="3">
    <source>
        <dbReference type="Proteomes" id="UP001219518"/>
    </source>
</evidence>
<proteinExistence type="predicted"/>
<name>A0AAE1HEC0_9NEOP</name>
<reference evidence="2" key="2">
    <citation type="journal article" date="2023" name="BMC Genomics">
        <title>Pest status, molecular evolution, and epigenetic factors derived from the genome assembly of Frankliniella fusca, a thysanopteran phytovirus vector.</title>
        <authorList>
            <person name="Catto M.A."/>
            <person name="Labadie P.E."/>
            <person name="Jacobson A.L."/>
            <person name="Kennedy G.G."/>
            <person name="Srinivasan R."/>
            <person name="Hunt B.G."/>
        </authorList>
    </citation>
    <scope>NUCLEOTIDE SEQUENCE</scope>
    <source>
        <strain evidence="2">PL_HMW_Pooled</strain>
    </source>
</reference>
<gene>
    <name evidence="2" type="ORF">KUF71_008665</name>
</gene>